<dbReference type="PANTHER" id="PTHR34235">
    <property type="entry name" value="SLR1203 PROTEIN-RELATED"/>
    <property type="match status" value="1"/>
</dbReference>
<dbReference type="Proteomes" id="UP000238326">
    <property type="component" value="Unassembled WGS sequence"/>
</dbReference>
<reference evidence="1 2" key="1">
    <citation type="submission" date="2018-03" db="EMBL/GenBank/DDBJ databases">
        <title>Comparative genomics illustrates the genes involved in a hyperalkaliphilic mechanisms of Serpentinomonas isolated from highly-alkaline calcium-rich serpentinized springs.</title>
        <authorList>
            <person name="Suzuki S."/>
            <person name="Ishii S."/>
            <person name="Walworth N."/>
            <person name="Bird L."/>
            <person name="Kuenen J.G."/>
            <person name="Nealson K.H."/>
        </authorList>
    </citation>
    <scope>NUCLEOTIDE SEQUENCE [LARGE SCALE GENOMIC DNA]</scope>
    <source>
        <strain evidence="1 2">83</strain>
    </source>
</reference>
<organism evidence="1 2">
    <name type="scientific">Malikia spinosa</name>
    <dbReference type="NCBI Taxonomy" id="86180"/>
    <lineage>
        <taxon>Bacteria</taxon>
        <taxon>Pseudomonadati</taxon>
        <taxon>Pseudomonadota</taxon>
        <taxon>Betaproteobacteria</taxon>
        <taxon>Burkholderiales</taxon>
        <taxon>Comamonadaceae</taxon>
        <taxon>Malikia</taxon>
    </lineage>
</organism>
<dbReference type="AlphaFoldDB" id="A0A2S9KJH1"/>
<accession>A0A2S9KJH1</accession>
<proteinExistence type="predicted"/>
<protein>
    <submittedName>
        <fullName evidence="1">DUF29 domain-containing protein</fullName>
    </submittedName>
</protein>
<dbReference type="OrthoDB" id="425753at2"/>
<sequence>MDTTSYEQDVNAWACEQARRIRTGRFDQLDIGHLADEIEDVGKGELRELARCTAVLLEHLLKWAYLPARRSAGWKKIIQAQCKEIRYLLGESPSLAPKMQEPLWLDMVWTRAVANVVTETGLDCFPEDCPWDLQGEVLCGTWLPAE</sequence>
<dbReference type="Pfam" id="PF01724">
    <property type="entry name" value="DUF29"/>
    <property type="match status" value="1"/>
</dbReference>
<name>A0A2S9KJH1_9BURK</name>
<keyword evidence="2" id="KW-1185">Reference proteome</keyword>
<evidence type="ECO:0000313" key="2">
    <source>
        <dbReference type="Proteomes" id="UP000238326"/>
    </source>
</evidence>
<dbReference type="InterPro" id="IPR002636">
    <property type="entry name" value="DUF29"/>
</dbReference>
<dbReference type="Gene3D" id="1.20.1220.20">
    <property type="entry name" value="Uncharcterised protein PF01724"/>
    <property type="match status" value="1"/>
</dbReference>
<dbReference type="EMBL" id="PVLR01000002">
    <property type="protein sequence ID" value="PRD70505.1"/>
    <property type="molecule type" value="Genomic_DNA"/>
</dbReference>
<gene>
    <name evidence="1" type="ORF">C6P61_00565</name>
</gene>
<evidence type="ECO:0000313" key="1">
    <source>
        <dbReference type="EMBL" id="PRD70505.1"/>
    </source>
</evidence>
<comment type="caution">
    <text evidence="1">The sequence shown here is derived from an EMBL/GenBank/DDBJ whole genome shotgun (WGS) entry which is preliminary data.</text>
</comment>